<comment type="caution">
    <text evidence="1">The sequence shown here is derived from an EMBL/GenBank/DDBJ whole genome shotgun (WGS) entry which is preliminary data.</text>
</comment>
<name>A0ACC1M6P6_9FUNG</name>
<dbReference type="EMBL" id="JANBVB010000050">
    <property type="protein sequence ID" value="KAJ2898713.1"/>
    <property type="molecule type" value="Genomic_DNA"/>
</dbReference>
<sequence>MVLLNNTVYPSLQSLSIFFDKRTQNNVKSTSKDYVPFPVLKRLSIGSSYPFAEDVVFRGNSGTLEKLSITLDKDLVDILNNERVFENPNKVLRTVTVKLSKNFNGINMVPDDDISRFFCNLTSAARFVSLPKFPAARIAASPAELYQHGFNHVQVLHVQPDGLTFYHMLCLLKLLPALVKLD</sequence>
<protein>
    <submittedName>
        <fullName evidence="1">Uncharacterized protein</fullName>
    </submittedName>
</protein>
<feature type="non-terminal residue" evidence="1">
    <location>
        <position position="182"/>
    </location>
</feature>
<reference evidence="1" key="1">
    <citation type="submission" date="2022-07" db="EMBL/GenBank/DDBJ databases">
        <title>Phylogenomic reconstructions and comparative analyses of Kickxellomycotina fungi.</title>
        <authorList>
            <person name="Reynolds N.K."/>
            <person name="Stajich J.E."/>
            <person name="Barry K."/>
            <person name="Grigoriev I.V."/>
            <person name="Crous P."/>
            <person name="Smith M.E."/>
        </authorList>
    </citation>
    <scope>NUCLEOTIDE SEQUENCE</scope>
    <source>
        <strain evidence="1">CBS 190363</strain>
    </source>
</reference>
<dbReference type="Proteomes" id="UP001139981">
    <property type="component" value="Unassembled WGS sequence"/>
</dbReference>
<gene>
    <name evidence="1" type="ORF">IWW38_001261</name>
</gene>
<proteinExistence type="predicted"/>
<evidence type="ECO:0000313" key="1">
    <source>
        <dbReference type="EMBL" id="KAJ2898713.1"/>
    </source>
</evidence>
<organism evidence="1 2">
    <name type="scientific">Coemansia aciculifera</name>
    <dbReference type="NCBI Taxonomy" id="417176"/>
    <lineage>
        <taxon>Eukaryota</taxon>
        <taxon>Fungi</taxon>
        <taxon>Fungi incertae sedis</taxon>
        <taxon>Zoopagomycota</taxon>
        <taxon>Kickxellomycotina</taxon>
        <taxon>Kickxellomycetes</taxon>
        <taxon>Kickxellales</taxon>
        <taxon>Kickxellaceae</taxon>
        <taxon>Coemansia</taxon>
    </lineage>
</organism>
<evidence type="ECO:0000313" key="2">
    <source>
        <dbReference type="Proteomes" id="UP001139981"/>
    </source>
</evidence>
<keyword evidence="2" id="KW-1185">Reference proteome</keyword>
<accession>A0ACC1M6P6</accession>